<evidence type="ECO:0000256" key="5">
    <source>
        <dbReference type="ARBA" id="ARBA00023004"/>
    </source>
</evidence>
<protein>
    <submittedName>
        <fullName evidence="8">Nitrite reductase</fullName>
    </submittedName>
</protein>
<evidence type="ECO:0000256" key="2">
    <source>
        <dbReference type="ARBA" id="ARBA00022617"/>
    </source>
</evidence>
<dbReference type="Proteomes" id="UP001168620">
    <property type="component" value="Unassembled WGS sequence"/>
</dbReference>
<keyword evidence="2" id="KW-0349">Heme</keyword>
<keyword evidence="5" id="KW-0408">Iron</keyword>
<evidence type="ECO:0000256" key="4">
    <source>
        <dbReference type="ARBA" id="ARBA00023002"/>
    </source>
</evidence>
<keyword evidence="3" id="KW-0479">Metal-binding</keyword>
<evidence type="ECO:0000256" key="6">
    <source>
        <dbReference type="ARBA" id="ARBA00023014"/>
    </source>
</evidence>
<dbReference type="InterPro" id="IPR051329">
    <property type="entry name" value="NIR_SIR_4Fe-4S"/>
</dbReference>
<dbReference type="InterPro" id="IPR005117">
    <property type="entry name" value="NiRdtase/SiRdtase_haem-b_fer"/>
</dbReference>
<comment type="caution">
    <text evidence="8">The sequence shown here is derived from an EMBL/GenBank/DDBJ whole genome shotgun (WGS) entry which is preliminary data.</text>
</comment>
<gene>
    <name evidence="8" type="ORF">QWY28_06555</name>
</gene>
<dbReference type="InterPro" id="IPR036136">
    <property type="entry name" value="Nit/Sulf_reduc_fer-like_dom_sf"/>
</dbReference>
<reference evidence="8" key="1">
    <citation type="submission" date="2023-06" db="EMBL/GenBank/DDBJ databases">
        <title>Draft genome sequence of Nocardioides sp. SOB77.</title>
        <authorList>
            <person name="Zhang G."/>
        </authorList>
    </citation>
    <scope>NUCLEOTIDE SEQUENCE</scope>
    <source>
        <strain evidence="8">SOB77</strain>
    </source>
</reference>
<dbReference type="SUPFAM" id="SSF55124">
    <property type="entry name" value="Nitrite/Sulfite reductase N-terminal domain-like"/>
    <property type="match status" value="1"/>
</dbReference>
<dbReference type="PANTHER" id="PTHR32439">
    <property type="entry name" value="FERREDOXIN--NITRITE REDUCTASE, CHLOROPLASTIC"/>
    <property type="match status" value="1"/>
</dbReference>
<keyword evidence="1" id="KW-0004">4Fe-4S</keyword>
<evidence type="ECO:0000256" key="3">
    <source>
        <dbReference type="ARBA" id="ARBA00022723"/>
    </source>
</evidence>
<name>A0ABT8FD59_9ACTN</name>
<keyword evidence="6" id="KW-0411">Iron-sulfur</keyword>
<dbReference type="SUPFAM" id="SSF56014">
    <property type="entry name" value="Nitrite and sulphite reductase 4Fe-4S domain-like"/>
    <property type="match status" value="1"/>
</dbReference>
<dbReference type="EMBL" id="JAUHJQ010000002">
    <property type="protein sequence ID" value="MDN4172596.1"/>
    <property type="molecule type" value="Genomic_DNA"/>
</dbReference>
<accession>A0ABT8FD59</accession>
<keyword evidence="4" id="KW-0560">Oxidoreductase</keyword>
<dbReference type="RefSeq" id="WP_300951515.1">
    <property type="nucleotide sequence ID" value="NZ_JAUHJQ010000002.1"/>
</dbReference>
<evidence type="ECO:0000313" key="9">
    <source>
        <dbReference type="Proteomes" id="UP001168620"/>
    </source>
</evidence>
<proteinExistence type="predicted"/>
<dbReference type="Pfam" id="PF03460">
    <property type="entry name" value="NIR_SIR_ferr"/>
    <property type="match status" value="1"/>
</dbReference>
<evidence type="ECO:0000313" key="8">
    <source>
        <dbReference type="EMBL" id="MDN4172596.1"/>
    </source>
</evidence>
<evidence type="ECO:0000256" key="1">
    <source>
        <dbReference type="ARBA" id="ARBA00022485"/>
    </source>
</evidence>
<dbReference type="PANTHER" id="PTHR32439:SF9">
    <property type="entry name" value="BLR3264 PROTEIN"/>
    <property type="match status" value="1"/>
</dbReference>
<dbReference type="Gene3D" id="3.90.480.20">
    <property type="match status" value="1"/>
</dbReference>
<sequence length="292" mass="30801">MSRYRRDRCPGVLRPWPADDGLLVRLRLPGGRLPADALAALAAVAERYGDGRVRVTGRANLQVRAMPAEPGTDHLRGDVLAAVEATGLLPSRAHDLARNLMASPQSGLAGGRADVRPLVAALDAALQADPRLADLPGRFLLALDDRGDLADRPVDLGVVALDADRGQLRVGDAWGPVLPLADAPCAIADLARRFLDVRGDGPDAAWHVPELAQHLAQHLAQPLVEPHPPDLDLPPPAPALPYGVVPGGVHEPVPDDGLDRSAVERLTAAAPVLVVTPWRGVLVPSPTSEESR</sequence>
<keyword evidence="9" id="KW-1185">Reference proteome</keyword>
<evidence type="ECO:0000259" key="7">
    <source>
        <dbReference type="Pfam" id="PF03460"/>
    </source>
</evidence>
<organism evidence="8 9">
    <name type="scientific">Nocardioides oceani</name>
    <dbReference type="NCBI Taxonomy" id="3058369"/>
    <lineage>
        <taxon>Bacteria</taxon>
        <taxon>Bacillati</taxon>
        <taxon>Actinomycetota</taxon>
        <taxon>Actinomycetes</taxon>
        <taxon>Propionibacteriales</taxon>
        <taxon>Nocardioidaceae</taxon>
        <taxon>Nocardioides</taxon>
    </lineage>
</organism>
<feature type="domain" description="Nitrite/Sulfite reductase ferredoxin-like" evidence="7">
    <location>
        <begin position="20"/>
        <end position="68"/>
    </location>
</feature>
<dbReference type="InterPro" id="IPR045854">
    <property type="entry name" value="NO2/SO3_Rdtase_4Fe4S_sf"/>
</dbReference>